<dbReference type="InterPro" id="IPR016181">
    <property type="entry name" value="Acyl_CoA_acyltransferase"/>
</dbReference>
<feature type="domain" description="N-acetyltransferase" evidence="1">
    <location>
        <begin position="2"/>
        <end position="150"/>
    </location>
</feature>
<reference evidence="2" key="2">
    <citation type="journal article" date="2020" name="Microorganisms">
        <title>Osmotic Adaptation and Compatible Solute Biosynthesis of Phototrophic Bacteria as Revealed from Genome Analyses.</title>
        <authorList>
            <person name="Imhoff J.F."/>
            <person name="Rahn T."/>
            <person name="Kunzel S."/>
            <person name="Keller A."/>
            <person name="Neulinger S.C."/>
        </authorList>
    </citation>
    <scope>NUCLEOTIDE SEQUENCE</scope>
    <source>
        <strain evidence="2">DSM 9154</strain>
    </source>
</reference>
<reference evidence="2" key="1">
    <citation type="submission" date="2017-08" db="EMBL/GenBank/DDBJ databases">
        <authorList>
            <person name="Imhoff J.F."/>
            <person name="Rahn T."/>
            <person name="Kuenzel S."/>
            <person name="Neulinger S.C."/>
        </authorList>
    </citation>
    <scope>NUCLEOTIDE SEQUENCE</scope>
    <source>
        <strain evidence="2">DSM 9154</strain>
    </source>
</reference>
<evidence type="ECO:0000259" key="1">
    <source>
        <dbReference type="PROSITE" id="PS51186"/>
    </source>
</evidence>
<comment type="caution">
    <text evidence="2">The sequence shown here is derived from an EMBL/GenBank/DDBJ whole genome shotgun (WGS) entry which is preliminary data.</text>
</comment>
<dbReference type="CDD" id="cd04301">
    <property type="entry name" value="NAT_SF"/>
    <property type="match status" value="1"/>
</dbReference>
<proteinExistence type="predicted"/>
<evidence type="ECO:0000313" key="3">
    <source>
        <dbReference type="Proteomes" id="UP000778970"/>
    </source>
</evidence>
<dbReference type="PANTHER" id="PTHR43072">
    <property type="entry name" value="N-ACETYLTRANSFERASE"/>
    <property type="match status" value="1"/>
</dbReference>
<dbReference type="Gene3D" id="3.40.630.30">
    <property type="match status" value="1"/>
</dbReference>
<evidence type="ECO:0000313" key="2">
    <source>
        <dbReference type="EMBL" id="MBK1696486.1"/>
    </source>
</evidence>
<dbReference type="Pfam" id="PF13302">
    <property type="entry name" value="Acetyltransf_3"/>
    <property type="match status" value="1"/>
</dbReference>
<protein>
    <submittedName>
        <fullName evidence="2">GNAT family N-acetyltransferase</fullName>
    </submittedName>
</protein>
<dbReference type="SUPFAM" id="SSF55729">
    <property type="entry name" value="Acyl-CoA N-acyltransferases (Nat)"/>
    <property type="match status" value="1"/>
</dbReference>
<accession>A0A934QGE0</accession>
<dbReference type="Proteomes" id="UP000778970">
    <property type="component" value="Unassembled WGS sequence"/>
</dbReference>
<dbReference type="InterPro" id="IPR000182">
    <property type="entry name" value="GNAT_dom"/>
</dbReference>
<gene>
    <name evidence="2" type="ORF">CKO21_04415</name>
</gene>
<name>A0A934QGE0_9PROT</name>
<dbReference type="PROSITE" id="PS51186">
    <property type="entry name" value="GNAT"/>
    <property type="match status" value="1"/>
</dbReference>
<dbReference type="RefSeq" id="WP_051432196.1">
    <property type="nucleotide sequence ID" value="NZ_NRRE01000017.1"/>
</dbReference>
<organism evidence="2 3">
    <name type="scientific">Rhodovibrio salinarum</name>
    <dbReference type="NCBI Taxonomy" id="1087"/>
    <lineage>
        <taxon>Bacteria</taxon>
        <taxon>Pseudomonadati</taxon>
        <taxon>Pseudomonadota</taxon>
        <taxon>Alphaproteobacteria</taxon>
        <taxon>Rhodospirillales</taxon>
        <taxon>Rhodovibrionaceae</taxon>
        <taxon>Rhodovibrio</taxon>
    </lineage>
</organism>
<dbReference type="EMBL" id="NRRE01000017">
    <property type="protein sequence ID" value="MBK1696486.1"/>
    <property type="molecule type" value="Genomic_DNA"/>
</dbReference>
<dbReference type="GO" id="GO:0016747">
    <property type="term" value="F:acyltransferase activity, transferring groups other than amino-acyl groups"/>
    <property type="evidence" value="ECO:0007669"/>
    <property type="project" value="InterPro"/>
</dbReference>
<keyword evidence="3" id="KW-1185">Reference proteome</keyword>
<dbReference type="AlphaFoldDB" id="A0A934QGE0"/>
<sequence length="187" mass="20208">MPYIRKLTPADRPAIRAHLARLDPESRRRRFGYPITPEAAADHAEHLDFADTILLGRIDGGAVRGVAEVVPAGASGKIGELGLSVEPSWRGQGLGTELTRRAFTIATNRHMRQVIVMCVADNVPMQRIARKLGGYVLSHGQETELAIDLPHPSAWSVAQEHAIHGGGFLGAAFDQWTPLDARPIGTG</sequence>